<dbReference type="InterPro" id="IPR007337">
    <property type="entry name" value="RelB/DinJ"/>
</dbReference>
<name>A0ABW4H2R6_9LACO</name>
<accession>A0ABW4H2R6</accession>
<dbReference type="EMBL" id="JBHTOM010000005">
    <property type="protein sequence ID" value="MFD1549065.1"/>
    <property type="molecule type" value="Genomic_DNA"/>
</dbReference>
<dbReference type="Proteomes" id="UP001597195">
    <property type="component" value="Unassembled WGS sequence"/>
</dbReference>
<dbReference type="RefSeq" id="WP_164508849.1">
    <property type="nucleotide sequence ID" value="NZ_JBHTOM010000005.1"/>
</dbReference>
<dbReference type="PANTHER" id="PTHR38781:SF1">
    <property type="entry name" value="ANTITOXIN DINJ-RELATED"/>
    <property type="match status" value="1"/>
</dbReference>
<dbReference type="NCBIfam" id="TIGR02384">
    <property type="entry name" value="RelB_DinJ"/>
    <property type="match status" value="1"/>
</dbReference>
<proteinExistence type="inferred from homology"/>
<keyword evidence="2" id="KW-1277">Toxin-antitoxin system</keyword>
<sequence>MDNLKEHSAKSQRLNIRVDGDLKNEAQQIYQQLGLDMSTAITMFLKQSVVDKGLPFRPSIDDNESYTPEQVRSLVRSGTLKRYDTVDDMWKDLNE</sequence>
<dbReference type="PANTHER" id="PTHR38781">
    <property type="entry name" value="ANTITOXIN DINJ-RELATED"/>
    <property type="match status" value="1"/>
</dbReference>
<comment type="caution">
    <text evidence="3">The sequence shown here is derived from an EMBL/GenBank/DDBJ whole genome shotgun (WGS) entry which is preliminary data.</text>
</comment>
<protein>
    <submittedName>
        <fullName evidence="3">Type II toxin-antitoxin system RelB/DinJ family antitoxin</fullName>
    </submittedName>
</protein>
<comment type="similarity">
    <text evidence="1">Belongs to the RelB/DinJ antitoxin family.</text>
</comment>
<dbReference type="InterPro" id="IPR013321">
    <property type="entry name" value="Arc_rbn_hlx_hlx"/>
</dbReference>
<dbReference type="Gene3D" id="1.10.1220.10">
    <property type="entry name" value="Met repressor-like"/>
    <property type="match status" value="1"/>
</dbReference>
<evidence type="ECO:0000256" key="1">
    <source>
        <dbReference type="ARBA" id="ARBA00010562"/>
    </source>
</evidence>
<reference evidence="4" key="1">
    <citation type="journal article" date="2019" name="Int. J. Syst. Evol. Microbiol.">
        <title>The Global Catalogue of Microorganisms (GCM) 10K type strain sequencing project: providing services to taxonomists for standard genome sequencing and annotation.</title>
        <authorList>
            <consortium name="The Broad Institute Genomics Platform"/>
            <consortium name="The Broad Institute Genome Sequencing Center for Infectious Disease"/>
            <person name="Wu L."/>
            <person name="Ma J."/>
        </authorList>
    </citation>
    <scope>NUCLEOTIDE SEQUENCE [LARGE SCALE GENOMIC DNA]</scope>
    <source>
        <strain evidence="4">CCM 8906</strain>
    </source>
</reference>
<dbReference type="PIRSF" id="PIRSF003108">
    <property type="entry name" value="DinJ"/>
    <property type="match status" value="1"/>
</dbReference>
<keyword evidence="4" id="KW-1185">Reference proteome</keyword>
<organism evidence="3 4">
    <name type="scientific">Levilactobacillus fuyuanensis</name>
    <dbReference type="NCBI Taxonomy" id="2486022"/>
    <lineage>
        <taxon>Bacteria</taxon>
        <taxon>Bacillati</taxon>
        <taxon>Bacillota</taxon>
        <taxon>Bacilli</taxon>
        <taxon>Lactobacillales</taxon>
        <taxon>Lactobacillaceae</taxon>
        <taxon>Levilactobacillus</taxon>
    </lineage>
</organism>
<evidence type="ECO:0000313" key="4">
    <source>
        <dbReference type="Proteomes" id="UP001597195"/>
    </source>
</evidence>
<dbReference type="InterPro" id="IPR026262">
    <property type="entry name" value="DinJ"/>
</dbReference>
<gene>
    <name evidence="3" type="ORF">ACFQ5T_05110</name>
</gene>
<evidence type="ECO:0000256" key="2">
    <source>
        <dbReference type="ARBA" id="ARBA00022649"/>
    </source>
</evidence>
<evidence type="ECO:0000313" key="3">
    <source>
        <dbReference type="EMBL" id="MFD1549065.1"/>
    </source>
</evidence>
<dbReference type="Pfam" id="PF04221">
    <property type="entry name" value="RelB"/>
    <property type="match status" value="1"/>
</dbReference>